<dbReference type="InterPro" id="IPR011701">
    <property type="entry name" value="MFS"/>
</dbReference>
<protein>
    <submittedName>
        <fullName evidence="9">MFS transporter</fullName>
    </submittedName>
</protein>
<feature type="domain" description="Major facilitator superfamily (MFS) profile" evidence="8">
    <location>
        <begin position="24"/>
        <end position="476"/>
    </location>
</feature>
<feature type="transmembrane region" description="Helical" evidence="7">
    <location>
        <begin position="119"/>
        <end position="141"/>
    </location>
</feature>
<feature type="transmembrane region" description="Helical" evidence="7">
    <location>
        <begin position="61"/>
        <end position="78"/>
    </location>
</feature>
<keyword evidence="5 7" id="KW-1133">Transmembrane helix</keyword>
<evidence type="ECO:0000259" key="8">
    <source>
        <dbReference type="PROSITE" id="PS50850"/>
    </source>
</evidence>
<evidence type="ECO:0000313" key="10">
    <source>
        <dbReference type="Proteomes" id="UP000663791"/>
    </source>
</evidence>
<evidence type="ECO:0000256" key="5">
    <source>
        <dbReference type="ARBA" id="ARBA00022989"/>
    </source>
</evidence>
<dbReference type="CDD" id="cd17321">
    <property type="entry name" value="MFS_MMR_MDR_like"/>
    <property type="match status" value="1"/>
</dbReference>
<evidence type="ECO:0000256" key="1">
    <source>
        <dbReference type="ARBA" id="ARBA00004651"/>
    </source>
</evidence>
<feature type="transmembrane region" description="Helical" evidence="7">
    <location>
        <begin position="242"/>
        <end position="258"/>
    </location>
</feature>
<keyword evidence="6 7" id="KW-0472">Membrane</keyword>
<comment type="subcellular location">
    <subcellularLocation>
        <location evidence="1">Cell membrane</location>
        <topology evidence="1">Multi-pass membrane protein</topology>
    </subcellularLocation>
</comment>
<gene>
    <name evidence="9" type="ORF">JK386_08895</name>
</gene>
<dbReference type="GO" id="GO:0005886">
    <property type="term" value="C:plasma membrane"/>
    <property type="evidence" value="ECO:0007669"/>
    <property type="project" value="UniProtKB-SubCell"/>
</dbReference>
<dbReference type="Pfam" id="PF07690">
    <property type="entry name" value="MFS_1"/>
    <property type="match status" value="1"/>
</dbReference>
<reference evidence="9" key="1">
    <citation type="submission" date="2021-01" db="EMBL/GenBank/DDBJ databases">
        <title>Novel species in genus Nocardioides.</title>
        <authorList>
            <person name="Zhang G."/>
        </authorList>
    </citation>
    <scope>NUCLEOTIDE SEQUENCE</scope>
    <source>
        <strain evidence="9">Zg-536</strain>
    </source>
</reference>
<evidence type="ECO:0000313" key="9">
    <source>
        <dbReference type="EMBL" id="MBM9460019.1"/>
    </source>
</evidence>
<feature type="transmembrane region" description="Helical" evidence="7">
    <location>
        <begin position="367"/>
        <end position="387"/>
    </location>
</feature>
<comment type="caution">
    <text evidence="9">The sequence shown here is derived from an EMBL/GenBank/DDBJ whole genome shotgun (WGS) entry which is preliminary data.</text>
</comment>
<evidence type="ECO:0000256" key="4">
    <source>
        <dbReference type="ARBA" id="ARBA00022692"/>
    </source>
</evidence>
<sequence>MSAPASHVTPPTGLEQPDPRRWWALAVLGLTNLVVVLDSTIVAIALPAAQADLGMADSQRQWVITAYALAFGALLLLGGRIADYWGRKRTFMVGMVGFGAASVWGGLAQSGGELIAARAVQGAFAAMLAPAALAMLTVLFARGKERDIAFAVFGIIAGTGAAFGLLLGGILTQYADWRWCLLVNIFFVAIGLLGGWKLLVEARAEGRNRYDIFGTVTVTLALASLVYGFARAEHGWGETDTIGFLAAGVVLLAVFVLSQTRIGNPLLPLRVVLHPVRAAAFSIQAVVGAVMMGAMLYLTFHFQIVLGMSPVMAGVANIAMTAVIMATAPVSTKMLAGLGPRVVLVLGPVLGASGMFYLSRITPDGSYWSQILPGLVLLGLGLSLIFVPMQNLALAGVDPHDAGVASALASASLNIGGSIGIAIFTALYAGRLEDSLAEGADMMTAFTDGYSITFVAAGVILLIGAVICGVLIRGSREDLAPASDMVVMH</sequence>
<feature type="transmembrane region" description="Helical" evidence="7">
    <location>
        <begin position="90"/>
        <end position="107"/>
    </location>
</feature>
<evidence type="ECO:0000256" key="6">
    <source>
        <dbReference type="ARBA" id="ARBA00023136"/>
    </source>
</evidence>
<organism evidence="9 10">
    <name type="scientific">Nocardioides faecalis</name>
    <dbReference type="NCBI Taxonomy" id="2803858"/>
    <lineage>
        <taxon>Bacteria</taxon>
        <taxon>Bacillati</taxon>
        <taxon>Actinomycetota</taxon>
        <taxon>Actinomycetes</taxon>
        <taxon>Propionibacteriales</taxon>
        <taxon>Nocardioidaceae</taxon>
        <taxon>Nocardioides</taxon>
    </lineage>
</organism>
<feature type="transmembrane region" description="Helical" evidence="7">
    <location>
        <begin position="278"/>
        <end position="298"/>
    </location>
</feature>
<evidence type="ECO:0000256" key="2">
    <source>
        <dbReference type="ARBA" id="ARBA00022448"/>
    </source>
</evidence>
<feature type="transmembrane region" description="Helical" evidence="7">
    <location>
        <begin position="148"/>
        <end position="175"/>
    </location>
</feature>
<dbReference type="PANTHER" id="PTHR42718">
    <property type="entry name" value="MAJOR FACILITATOR SUPERFAMILY MULTIDRUG TRANSPORTER MFSC"/>
    <property type="match status" value="1"/>
</dbReference>
<dbReference type="PANTHER" id="PTHR42718:SF46">
    <property type="entry name" value="BLR6921 PROTEIN"/>
    <property type="match status" value="1"/>
</dbReference>
<feature type="transmembrane region" description="Helical" evidence="7">
    <location>
        <begin position="181"/>
        <end position="200"/>
    </location>
</feature>
<proteinExistence type="predicted"/>
<dbReference type="PROSITE" id="PS00216">
    <property type="entry name" value="SUGAR_TRANSPORT_1"/>
    <property type="match status" value="1"/>
</dbReference>
<dbReference type="PROSITE" id="PS50850">
    <property type="entry name" value="MFS"/>
    <property type="match status" value="1"/>
</dbReference>
<feature type="transmembrane region" description="Helical" evidence="7">
    <location>
        <begin position="449"/>
        <end position="472"/>
    </location>
</feature>
<name>A0A938Y6B8_9ACTN</name>
<dbReference type="RefSeq" id="WP_205291313.1">
    <property type="nucleotide sequence ID" value="NZ_CP074406.1"/>
</dbReference>
<dbReference type="GO" id="GO:0022857">
    <property type="term" value="F:transmembrane transporter activity"/>
    <property type="evidence" value="ECO:0007669"/>
    <property type="project" value="InterPro"/>
</dbReference>
<keyword evidence="2" id="KW-0813">Transport</keyword>
<feature type="transmembrane region" description="Helical" evidence="7">
    <location>
        <begin position="22"/>
        <end position="49"/>
    </location>
</feature>
<evidence type="ECO:0000256" key="3">
    <source>
        <dbReference type="ARBA" id="ARBA00022475"/>
    </source>
</evidence>
<feature type="transmembrane region" description="Helical" evidence="7">
    <location>
        <begin position="304"/>
        <end position="330"/>
    </location>
</feature>
<dbReference type="InterPro" id="IPR020846">
    <property type="entry name" value="MFS_dom"/>
</dbReference>
<keyword evidence="10" id="KW-1185">Reference proteome</keyword>
<dbReference type="InterPro" id="IPR036259">
    <property type="entry name" value="MFS_trans_sf"/>
</dbReference>
<keyword evidence="4 7" id="KW-0812">Transmembrane</keyword>
<dbReference type="AlphaFoldDB" id="A0A938Y6B8"/>
<dbReference type="EMBL" id="JAERTX010000006">
    <property type="protein sequence ID" value="MBM9460019.1"/>
    <property type="molecule type" value="Genomic_DNA"/>
</dbReference>
<dbReference type="SUPFAM" id="SSF103473">
    <property type="entry name" value="MFS general substrate transporter"/>
    <property type="match status" value="1"/>
</dbReference>
<keyword evidence="3" id="KW-1003">Cell membrane</keyword>
<dbReference type="Gene3D" id="1.20.1720.10">
    <property type="entry name" value="Multidrug resistance protein D"/>
    <property type="match status" value="1"/>
</dbReference>
<evidence type="ECO:0000256" key="7">
    <source>
        <dbReference type="SAM" id="Phobius"/>
    </source>
</evidence>
<dbReference type="Proteomes" id="UP000663791">
    <property type="component" value="Unassembled WGS sequence"/>
</dbReference>
<feature type="transmembrane region" description="Helical" evidence="7">
    <location>
        <begin position="342"/>
        <end position="361"/>
    </location>
</feature>
<feature type="transmembrane region" description="Helical" evidence="7">
    <location>
        <begin position="212"/>
        <end position="230"/>
    </location>
</feature>
<dbReference type="Gene3D" id="1.20.1250.20">
    <property type="entry name" value="MFS general substrate transporter like domains"/>
    <property type="match status" value="1"/>
</dbReference>
<feature type="transmembrane region" description="Helical" evidence="7">
    <location>
        <begin position="408"/>
        <end position="429"/>
    </location>
</feature>
<accession>A0A938Y6B8</accession>
<dbReference type="InterPro" id="IPR005829">
    <property type="entry name" value="Sugar_transporter_CS"/>
</dbReference>